<dbReference type="STRING" id="1125712.HMPREF1316_1774"/>
<dbReference type="RefSeq" id="WP_021726394.1">
    <property type="nucleotide sequence ID" value="NZ_AWEZ01000050.1"/>
</dbReference>
<dbReference type="AlphaFoldDB" id="U2T4A9"/>
<evidence type="ECO:0000313" key="2">
    <source>
        <dbReference type="EMBL" id="ERL07884.1"/>
    </source>
</evidence>
<keyword evidence="3" id="KW-1185">Reference proteome</keyword>
<feature type="compositionally biased region" description="Low complexity" evidence="1">
    <location>
        <begin position="145"/>
        <end position="156"/>
    </location>
</feature>
<dbReference type="Proteomes" id="UP000016638">
    <property type="component" value="Unassembled WGS sequence"/>
</dbReference>
<evidence type="ECO:0000313" key="3">
    <source>
        <dbReference type="Proteomes" id="UP000016638"/>
    </source>
</evidence>
<feature type="region of interest" description="Disordered" evidence="1">
    <location>
        <begin position="127"/>
        <end position="244"/>
    </location>
</feature>
<feature type="compositionally biased region" description="Polar residues" evidence="1">
    <location>
        <begin position="169"/>
        <end position="187"/>
    </location>
</feature>
<proteinExistence type="predicted"/>
<sequence length="346" mass="36870">MSGGSLCARPLDRRSLLGAALGLGLLAPALAGCSSPFDQIERVIGPKRAPLYVLTGYKSTSSGFSVGMSDVTVDLTLDEHGNVMQRTTDFTDPEGTEDDSGGIQRMLSTYTRDENGWVTSVESTYTLTTAGGSSGSSTSRKDSQRSTTDSSSSDVTYEFNGDGQPCRLTHTTYGNANDQDGTSSETTYEYDDGVITKVTNTSGSSSDESGQSRSVTDYNEQGFPTRSKYTFTRRKGSGSTSLSTYTYQMDDDGVITGAHVELTSDASGSSPSTPSPSAYEDAYTYDDNGNLVQCERTAEMDVDVYGTVDTGAKRRPVTRTTSTTYTYTLIDDPSPAAVFDSLLVTV</sequence>
<feature type="compositionally biased region" description="Low complexity" evidence="1">
    <location>
        <begin position="202"/>
        <end position="214"/>
    </location>
</feature>
<comment type="caution">
    <text evidence="2">The sequence shown here is derived from an EMBL/GenBank/DDBJ whole genome shotgun (WGS) entry which is preliminary data.</text>
</comment>
<protein>
    <submittedName>
        <fullName evidence="2">Uncharacterized protein</fullName>
    </submittedName>
</protein>
<dbReference type="EMBL" id="AWEZ01000050">
    <property type="protein sequence ID" value="ERL07884.1"/>
    <property type="molecule type" value="Genomic_DNA"/>
</dbReference>
<organism evidence="2 3">
    <name type="scientific">Olsenella profusa F0195</name>
    <dbReference type="NCBI Taxonomy" id="1125712"/>
    <lineage>
        <taxon>Bacteria</taxon>
        <taxon>Bacillati</taxon>
        <taxon>Actinomycetota</taxon>
        <taxon>Coriobacteriia</taxon>
        <taxon>Coriobacteriales</taxon>
        <taxon>Atopobiaceae</taxon>
        <taxon>Olsenella</taxon>
    </lineage>
</organism>
<gene>
    <name evidence="2" type="ORF">HMPREF1316_1774</name>
</gene>
<name>U2T4A9_9ACTN</name>
<reference evidence="2 3" key="1">
    <citation type="submission" date="2013-08" db="EMBL/GenBank/DDBJ databases">
        <authorList>
            <person name="Durkin A.S."/>
            <person name="Haft D.R."/>
            <person name="McCorrison J."/>
            <person name="Torralba M."/>
            <person name="Gillis M."/>
            <person name="Haft D.H."/>
            <person name="Methe B."/>
            <person name="Sutton G."/>
            <person name="Nelson K.E."/>
        </authorList>
    </citation>
    <scope>NUCLEOTIDE SEQUENCE [LARGE SCALE GENOMIC DNA]</scope>
    <source>
        <strain evidence="2 3">F0195</strain>
    </source>
</reference>
<evidence type="ECO:0000256" key="1">
    <source>
        <dbReference type="SAM" id="MobiDB-lite"/>
    </source>
</evidence>
<dbReference type="PATRIC" id="fig|1125712.3.peg.1489"/>
<dbReference type="Gene3D" id="2.180.10.10">
    <property type="entry name" value="RHS repeat-associated core"/>
    <property type="match status" value="1"/>
</dbReference>
<feature type="compositionally biased region" description="Polar residues" evidence="1">
    <location>
        <begin position="215"/>
        <end position="230"/>
    </location>
</feature>
<feature type="compositionally biased region" description="Low complexity" evidence="1">
    <location>
        <begin position="127"/>
        <end position="138"/>
    </location>
</feature>
<accession>U2T4A9</accession>